<accession>A0ABR3PN15</accession>
<comment type="caution">
    <text evidence="2">The sequence shown here is derived from an EMBL/GenBank/DDBJ whole genome shotgun (WGS) entry which is preliminary data.</text>
</comment>
<proteinExistence type="predicted"/>
<gene>
    <name evidence="2" type="ORF">AAFC00_001164</name>
</gene>
<dbReference type="EMBL" id="JBFMKM010000003">
    <property type="protein sequence ID" value="KAL1310941.1"/>
    <property type="molecule type" value="Genomic_DNA"/>
</dbReference>
<protein>
    <submittedName>
        <fullName evidence="2">Uncharacterized protein</fullName>
    </submittedName>
</protein>
<feature type="compositionally biased region" description="Basic and acidic residues" evidence="1">
    <location>
        <begin position="31"/>
        <end position="46"/>
    </location>
</feature>
<sequence>MDDSEIDPEIAAAMGFTGFGAQPNSKRRKYNHDADTFVDGQSRDDDSAQQPSGSGANTTALGVRSKVQAQGADVDVDVDANGEITQVETDVRDEKKKTKGKKKQGGPPLGLADYIAWGESVTSQAPPAVVPSQPLAAETVLATPAIEYYGGAGAESWPQGMPSREELAKSRRGVQNARGDMAYFMPSFIEDPWKELAE</sequence>
<feature type="region of interest" description="Disordered" evidence="1">
    <location>
        <begin position="154"/>
        <end position="173"/>
    </location>
</feature>
<evidence type="ECO:0000313" key="3">
    <source>
        <dbReference type="Proteomes" id="UP001562354"/>
    </source>
</evidence>
<dbReference type="Proteomes" id="UP001562354">
    <property type="component" value="Unassembled WGS sequence"/>
</dbReference>
<evidence type="ECO:0000313" key="2">
    <source>
        <dbReference type="EMBL" id="KAL1310941.1"/>
    </source>
</evidence>
<dbReference type="GeneID" id="95974867"/>
<reference evidence="2 3" key="1">
    <citation type="submission" date="2024-07" db="EMBL/GenBank/DDBJ databases">
        <title>Draft sequence of the Neodothiora populina.</title>
        <authorList>
            <person name="Drown D.D."/>
            <person name="Schuette U.S."/>
            <person name="Buechlein A.B."/>
            <person name="Rusch D.R."/>
            <person name="Winton L.W."/>
            <person name="Adams G.A."/>
        </authorList>
    </citation>
    <scope>NUCLEOTIDE SEQUENCE [LARGE SCALE GENOMIC DNA]</scope>
    <source>
        <strain evidence="2 3">CPC 39397</strain>
    </source>
</reference>
<organism evidence="2 3">
    <name type="scientific">Neodothiora populina</name>
    <dbReference type="NCBI Taxonomy" id="2781224"/>
    <lineage>
        <taxon>Eukaryota</taxon>
        <taxon>Fungi</taxon>
        <taxon>Dikarya</taxon>
        <taxon>Ascomycota</taxon>
        <taxon>Pezizomycotina</taxon>
        <taxon>Dothideomycetes</taxon>
        <taxon>Dothideomycetidae</taxon>
        <taxon>Dothideales</taxon>
        <taxon>Dothioraceae</taxon>
        <taxon>Neodothiora</taxon>
    </lineage>
</organism>
<name>A0ABR3PN15_9PEZI</name>
<feature type="region of interest" description="Disordered" evidence="1">
    <location>
        <begin position="14"/>
        <end position="109"/>
    </location>
</feature>
<feature type="compositionally biased region" description="Polar residues" evidence="1">
    <location>
        <begin position="48"/>
        <end position="60"/>
    </location>
</feature>
<dbReference type="RefSeq" id="XP_069203790.1">
    <property type="nucleotide sequence ID" value="XM_069340323.1"/>
</dbReference>
<keyword evidence="3" id="KW-1185">Reference proteome</keyword>
<evidence type="ECO:0000256" key="1">
    <source>
        <dbReference type="SAM" id="MobiDB-lite"/>
    </source>
</evidence>